<dbReference type="PANTHER" id="PTHR10584:SF166">
    <property type="entry name" value="RIBOKINASE"/>
    <property type="match status" value="1"/>
</dbReference>
<evidence type="ECO:0000256" key="1">
    <source>
        <dbReference type="ARBA" id="ARBA00010688"/>
    </source>
</evidence>
<evidence type="ECO:0000259" key="5">
    <source>
        <dbReference type="Pfam" id="PF00294"/>
    </source>
</evidence>
<keyword evidence="2 4" id="KW-0808">Transferase</keyword>
<dbReference type="EMBL" id="LT629701">
    <property type="protein sequence ID" value="SDM51687.1"/>
    <property type="molecule type" value="Genomic_DNA"/>
</dbReference>
<dbReference type="InterPro" id="IPR029056">
    <property type="entry name" value="Ribokinase-like"/>
</dbReference>
<dbReference type="RefSeq" id="WP_030433453.1">
    <property type="nucleotide sequence ID" value="NZ_JOEF01000043.1"/>
</dbReference>
<comment type="similarity">
    <text evidence="1 4">Belongs to the carbohydrate kinase PfkB family.</text>
</comment>
<evidence type="ECO:0000256" key="2">
    <source>
        <dbReference type="ARBA" id="ARBA00022679"/>
    </source>
</evidence>
<evidence type="ECO:0000256" key="4">
    <source>
        <dbReference type="RuleBase" id="RU003704"/>
    </source>
</evidence>
<sequence>MDSVVVLGQIARDLVLTLDELPEPGSGAPVTSRRELLGGKGANQAVALAQLGAEVALVGAVGTDDVGEDLLRQATADGIDVSAVVRRGADSALIVDVLEPGNQWRYLEYVPRETLVAEEDVLAAEKLIADAGTVLVQLQQPAAACLAAARLARAAGVRVVLDGAPPTTGTHGAELVEEAHVIRADAREAEQLTGARLDDADSACAAAREVLRRGPELVVLEVSGKGNVFVTNENELFVPLEDTPVVDTTGAGDALIAALVVGLHRGAPLPEIAAAAVTAAGRTTGHPGGRPSLG</sequence>
<keyword evidence="3 4" id="KW-0418">Kinase</keyword>
<dbReference type="InterPro" id="IPR002173">
    <property type="entry name" value="Carboh/pur_kinase_PfkB_CS"/>
</dbReference>
<keyword evidence="7" id="KW-1185">Reference proteome</keyword>
<evidence type="ECO:0000256" key="3">
    <source>
        <dbReference type="ARBA" id="ARBA00022777"/>
    </source>
</evidence>
<dbReference type="Proteomes" id="UP000183376">
    <property type="component" value="Chromosome I"/>
</dbReference>
<dbReference type="STRING" id="211114.SAMN04489726_2018"/>
<dbReference type="PANTHER" id="PTHR10584">
    <property type="entry name" value="SUGAR KINASE"/>
    <property type="match status" value="1"/>
</dbReference>
<dbReference type="PROSITE" id="PS00583">
    <property type="entry name" value="PFKB_KINASES_1"/>
    <property type="match status" value="1"/>
</dbReference>
<dbReference type="InterPro" id="IPR002139">
    <property type="entry name" value="Ribo/fructo_kinase"/>
</dbReference>
<protein>
    <submittedName>
        <fullName evidence="6">Ribokinase</fullName>
    </submittedName>
</protein>
<dbReference type="GO" id="GO:0006796">
    <property type="term" value="P:phosphate-containing compound metabolic process"/>
    <property type="evidence" value="ECO:0007669"/>
    <property type="project" value="UniProtKB-ARBA"/>
</dbReference>
<dbReference type="AlphaFoldDB" id="A0A1G9TVI0"/>
<organism evidence="6 7">
    <name type="scientific">Allokutzneria albata</name>
    <name type="common">Kibdelosporangium albatum</name>
    <dbReference type="NCBI Taxonomy" id="211114"/>
    <lineage>
        <taxon>Bacteria</taxon>
        <taxon>Bacillati</taxon>
        <taxon>Actinomycetota</taxon>
        <taxon>Actinomycetes</taxon>
        <taxon>Pseudonocardiales</taxon>
        <taxon>Pseudonocardiaceae</taxon>
        <taxon>Allokutzneria</taxon>
    </lineage>
</organism>
<dbReference type="PRINTS" id="PR00990">
    <property type="entry name" value="RIBOKINASE"/>
</dbReference>
<dbReference type="Pfam" id="PF00294">
    <property type="entry name" value="PfkB"/>
    <property type="match status" value="1"/>
</dbReference>
<dbReference type="InterPro" id="IPR011611">
    <property type="entry name" value="PfkB_dom"/>
</dbReference>
<dbReference type="PROSITE" id="PS00584">
    <property type="entry name" value="PFKB_KINASES_2"/>
    <property type="match status" value="1"/>
</dbReference>
<reference evidence="6 7" key="1">
    <citation type="submission" date="2016-10" db="EMBL/GenBank/DDBJ databases">
        <authorList>
            <person name="de Groot N.N."/>
        </authorList>
    </citation>
    <scope>NUCLEOTIDE SEQUENCE [LARGE SCALE GENOMIC DNA]</scope>
    <source>
        <strain evidence="6 7">DSM 44149</strain>
    </source>
</reference>
<proteinExistence type="inferred from homology"/>
<dbReference type="Gene3D" id="3.40.1190.20">
    <property type="match status" value="1"/>
</dbReference>
<evidence type="ECO:0000313" key="7">
    <source>
        <dbReference type="Proteomes" id="UP000183376"/>
    </source>
</evidence>
<accession>A0A1G9TVI0</accession>
<dbReference type="eggNOG" id="COG0524">
    <property type="taxonomic scope" value="Bacteria"/>
</dbReference>
<dbReference type="SUPFAM" id="SSF53613">
    <property type="entry name" value="Ribokinase-like"/>
    <property type="match status" value="1"/>
</dbReference>
<feature type="domain" description="Carbohydrate kinase PfkB" evidence="5">
    <location>
        <begin position="1"/>
        <end position="291"/>
    </location>
</feature>
<dbReference type="GO" id="GO:0016301">
    <property type="term" value="F:kinase activity"/>
    <property type="evidence" value="ECO:0007669"/>
    <property type="project" value="UniProtKB-KW"/>
</dbReference>
<dbReference type="OrthoDB" id="7946249at2"/>
<name>A0A1G9TVI0_ALLAB</name>
<gene>
    <name evidence="6" type="ORF">SAMN04489726_2018</name>
</gene>
<evidence type="ECO:0000313" key="6">
    <source>
        <dbReference type="EMBL" id="SDM51687.1"/>
    </source>
</evidence>